<evidence type="ECO:0000256" key="1">
    <source>
        <dbReference type="ARBA" id="ARBA00022448"/>
    </source>
</evidence>
<keyword evidence="6" id="KW-1185">Reference proteome</keyword>
<comment type="caution">
    <text evidence="5">The sequence shown here is derived from an EMBL/GenBank/DDBJ whole genome shotgun (WGS) entry which is preliminary data.</text>
</comment>
<evidence type="ECO:0000256" key="2">
    <source>
        <dbReference type="ARBA" id="ARBA00022597"/>
    </source>
</evidence>
<keyword evidence="4" id="KW-0472">Membrane</keyword>
<reference evidence="5 6" key="1">
    <citation type="submission" date="2020-08" db="EMBL/GenBank/DDBJ databases">
        <title>Genome public.</title>
        <authorList>
            <person name="Liu C."/>
            <person name="Sun Q."/>
        </authorList>
    </citation>
    <scope>NUCLEOTIDE SEQUENCE [LARGE SCALE GENOMIC DNA]</scope>
    <source>
        <strain evidence="5 6">NSJ-6</strain>
    </source>
</reference>
<feature type="transmembrane region" description="Helical" evidence="4">
    <location>
        <begin position="21"/>
        <end position="43"/>
    </location>
</feature>
<evidence type="ECO:0000313" key="6">
    <source>
        <dbReference type="Proteomes" id="UP000596929"/>
    </source>
</evidence>
<sequence>METRINKLLNFFQRLGKAVMTSIAVLTGAALDITAFFGVRHGYSFSAGLIDYLLNLNLAEKSVELLLVGIIIGIVYFIIFYFFNNKI</sequence>
<evidence type="ECO:0000256" key="3">
    <source>
        <dbReference type="ARBA" id="ARBA00022683"/>
    </source>
</evidence>
<gene>
    <name evidence="5" type="ORF">H8S20_19610</name>
</gene>
<dbReference type="Proteomes" id="UP000596929">
    <property type="component" value="Unassembled WGS sequence"/>
</dbReference>
<name>A0ABR7DHW7_9CLOT</name>
<keyword evidence="3" id="KW-0598">Phosphotransferase system</keyword>
<dbReference type="InterPro" id="IPR050429">
    <property type="entry name" value="PTS_Glucose_EIICBA"/>
</dbReference>
<dbReference type="RefSeq" id="WP_051986708.1">
    <property type="nucleotide sequence ID" value="NZ_JACOOO010000048.1"/>
</dbReference>
<dbReference type="PANTHER" id="PTHR30009">
    <property type="entry name" value="CYTOCHROME C-TYPE SYNTHESIS PROTEIN AND PTS TRANSMEMBRANE COMPONENT"/>
    <property type="match status" value="1"/>
</dbReference>
<proteinExistence type="predicted"/>
<keyword evidence="4" id="KW-1133">Transmembrane helix</keyword>
<evidence type="ECO:0000313" key="5">
    <source>
        <dbReference type="EMBL" id="MBC5631036.1"/>
    </source>
</evidence>
<dbReference type="EMBL" id="JACOOO010000048">
    <property type="protein sequence ID" value="MBC5631036.1"/>
    <property type="molecule type" value="Genomic_DNA"/>
</dbReference>
<keyword evidence="4" id="KW-0812">Transmembrane</keyword>
<evidence type="ECO:0000256" key="4">
    <source>
        <dbReference type="SAM" id="Phobius"/>
    </source>
</evidence>
<keyword evidence="2" id="KW-0762">Sugar transport</keyword>
<organism evidence="5 6">
    <name type="scientific">Clostridium hominis</name>
    <dbReference type="NCBI Taxonomy" id="2763036"/>
    <lineage>
        <taxon>Bacteria</taxon>
        <taxon>Bacillati</taxon>
        <taxon>Bacillota</taxon>
        <taxon>Clostridia</taxon>
        <taxon>Eubacteriales</taxon>
        <taxon>Clostridiaceae</taxon>
        <taxon>Clostridium</taxon>
    </lineage>
</organism>
<dbReference type="PANTHER" id="PTHR30009:SF4">
    <property type="entry name" value="PTS SYSTEM N-ACETYLGLUCOSAMINE-SPECIFIC EIICBA COMPONENT"/>
    <property type="match status" value="1"/>
</dbReference>
<accession>A0ABR7DHW7</accession>
<feature type="transmembrane region" description="Helical" evidence="4">
    <location>
        <begin position="63"/>
        <end position="83"/>
    </location>
</feature>
<protein>
    <submittedName>
        <fullName evidence="5">Uncharacterized protein</fullName>
    </submittedName>
</protein>
<keyword evidence="1" id="KW-0813">Transport</keyword>